<feature type="transmembrane region" description="Helical" evidence="1">
    <location>
        <begin position="39"/>
        <end position="58"/>
    </location>
</feature>
<protein>
    <submittedName>
        <fullName evidence="2">Uncharacterized protein</fullName>
    </submittedName>
</protein>
<dbReference type="Proteomes" id="UP000017831">
    <property type="component" value="Unassembled WGS sequence"/>
</dbReference>
<reference evidence="2 3" key="1">
    <citation type="submission" date="2013-04" db="EMBL/GenBank/DDBJ databases">
        <title>The Genome Sequence of Bacteroides massiliensis DSM 17679.</title>
        <authorList>
            <consortium name="The Broad Institute Genomics Platform"/>
            <person name="Earl A."/>
            <person name="Ward D."/>
            <person name="Feldgarden M."/>
            <person name="Gevers D."/>
            <person name="Martens E."/>
            <person name="Fenner L."/>
            <person name="Roux V."/>
            <person name="Mallet M.N."/>
            <person name="Raoult D."/>
            <person name="Walker B."/>
            <person name="Young S."/>
            <person name="Zeng Q."/>
            <person name="Gargeya S."/>
            <person name="Fitzgerald M."/>
            <person name="Haas B."/>
            <person name="Abouelleil A."/>
            <person name="Allen A.W."/>
            <person name="Alvarado L."/>
            <person name="Arachchi H.M."/>
            <person name="Berlin A.M."/>
            <person name="Chapman S.B."/>
            <person name="Gainer-Dewar J."/>
            <person name="Goldberg J."/>
            <person name="Griggs A."/>
            <person name="Gujja S."/>
            <person name="Hansen M."/>
            <person name="Howarth C."/>
            <person name="Imamovic A."/>
            <person name="Ireland A."/>
            <person name="Larimer J."/>
            <person name="McCowan C."/>
            <person name="Murphy C."/>
            <person name="Pearson M."/>
            <person name="Poon T.W."/>
            <person name="Priest M."/>
            <person name="Roberts A."/>
            <person name="Saif S."/>
            <person name="Shea T."/>
            <person name="Sisk P."/>
            <person name="Sykes S."/>
            <person name="Wortman J."/>
            <person name="Nusbaum C."/>
            <person name="Birren B."/>
        </authorList>
    </citation>
    <scope>NUCLEOTIDE SEQUENCE [LARGE SCALE GENOMIC DNA]</scope>
    <source>
        <strain evidence="3">B84634 / Timone 84634 / DSM 17679 / JCM 13223</strain>
    </source>
</reference>
<accession>U6RFU3</accession>
<dbReference type="PATRIC" id="fig|1121098.3.peg.2586"/>
<keyword evidence="1" id="KW-0812">Transmembrane</keyword>
<dbReference type="HOGENOM" id="CLU_2931624_0_0_10"/>
<proteinExistence type="predicted"/>
<keyword evidence="1" id="KW-0472">Membrane</keyword>
<keyword evidence="3" id="KW-1185">Reference proteome</keyword>
<gene>
    <name evidence="2" type="ORF">HMPREF1534_02550</name>
</gene>
<evidence type="ECO:0000313" key="2">
    <source>
        <dbReference type="EMBL" id="EOA54078.1"/>
    </source>
</evidence>
<keyword evidence="1" id="KW-1133">Transmembrane helix</keyword>
<dbReference type="AlphaFoldDB" id="U6RFU3"/>
<comment type="caution">
    <text evidence="2">The sequence shown here is derived from an EMBL/GenBank/DDBJ whole genome shotgun (WGS) entry which is preliminary data.</text>
</comment>
<evidence type="ECO:0000256" key="1">
    <source>
        <dbReference type="SAM" id="Phobius"/>
    </source>
</evidence>
<sequence>MGGIYINYMKLMNAVYKFHSYLPWNIKQHGYGIIMVKEIFCECVLLIFIGYVQFNLYLCW</sequence>
<evidence type="ECO:0000313" key="3">
    <source>
        <dbReference type="Proteomes" id="UP000017831"/>
    </source>
</evidence>
<name>U6RFU3_9BACT</name>
<dbReference type="EMBL" id="AQHY01000028">
    <property type="protein sequence ID" value="EOA54078.1"/>
    <property type="molecule type" value="Genomic_DNA"/>
</dbReference>
<organism evidence="2 3">
    <name type="scientific">Phocaeicola massiliensis B84634 = Timone 84634 = DSM 17679 = JCM 13223</name>
    <dbReference type="NCBI Taxonomy" id="1121098"/>
    <lineage>
        <taxon>Bacteria</taxon>
        <taxon>Pseudomonadati</taxon>
        <taxon>Bacteroidota</taxon>
        <taxon>Bacteroidia</taxon>
        <taxon>Bacteroidales</taxon>
        <taxon>Bacteroidaceae</taxon>
        <taxon>Phocaeicola</taxon>
    </lineage>
</organism>